<proteinExistence type="predicted"/>
<evidence type="ECO:0000313" key="2">
    <source>
        <dbReference type="Proteomes" id="UP000886998"/>
    </source>
</evidence>
<comment type="caution">
    <text evidence="1">The sequence shown here is derived from an EMBL/GenBank/DDBJ whole genome shotgun (WGS) entry which is preliminary data.</text>
</comment>
<gene>
    <name evidence="1" type="ORF">TNIN_365261</name>
</gene>
<organism evidence="1 2">
    <name type="scientific">Trichonephila inaurata madagascariensis</name>
    <dbReference type="NCBI Taxonomy" id="2747483"/>
    <lineage>
        <taxon>Eukaryota</taxon>
        <taxon>Metazoa</taxon>
        <taxon>Ecdysozoa</taxon>
        <taxon>Arthropoda</taxon>
        <taxon>Chelicerata</taxon>
        <taxon>Arachnida</taxon>
        <taxon>Araneae</taxon>
        <taxon>Araneomorphae</taxon>
        <taxon>Entelegynae</taxon>
        <taxon>Araneoidea</taxon>
        <taxon>Nephilidae</taxon>
        <taxon>Trichonephila</taxon>
        <taxon>Trichonephila inaurata</taxon>
    </lineage>
</organism>
<accession>A0A8X6WTA3</accession>
<protein>
    <submittedName>
        <fullName evidence="1">Uncharacterized protein</fullName>
    </submittedName>
</protein>
<dbReference type="AlphaFoldDB" id="A0A8X6WTA3"/>
<dbReference type="OrthoDB" id="10514028at2759"/>
<dbReference type="Proteomes" id="UP000886998">
    <property type="component" value="Unassembled WGS sequence"/>
</dbReference>
<reference evidence="1" key="1">
    <citation type="submission" date="2020-08" db="EMBL/GenBank/DDBJ databases">
        <title>Multicomponent nature underlies the extraordinary mechanical properties of spider dragline silk.</title>
        <authorList>
            <person name="Kono N."/>
            <person name="Nakamura H."/>
            <person name="Mori M."/>
            <person name="Yoshida Y."/>
            <person name="Ohtoshi R."/>
            <person name="Malay A.D."/>
            <person name="Moran D.A.P."/>
            <person name="Tomita M."/>
            <person name="Numata K."/>
            <person name="Arakawa K."/>
        </authorList>
    </citation>
    <scope>NUCLEOTIDE SEQUENCE</scope>
</reference>
<evidence type="ECO:0000313" key="1">
    <source>
        <dbReference type="EMBL" id="GFY40958.1"/>
    </source>
</evidence>
<sequence>MQENNSQTFDPYSPHCSKWVRKPLNCTPTIDGGSNRERKTFHQYPFTKLEETKCSGVRNALIAVSSCDLKAVKHPRQEKESPF</sequence>
<dbReference type="EMBL" id="BMAV01002213">
    <property type="protein sequence ID" value="GFY40958.1"/>
    <property type="molecule type" value="Genomic_DNA"/>
</dbReference>
<name>A0A8X6WTA3_9ARAC</name>
<keyword evidence="2" id="KW-1185">Reference proteome</keyword>